<evidence type="ECO:0000313" key="2">
    <source>
        <dbReference type="Proteomes" id="UP000218022"/>
    </source>
</evidence>
<proteinExistence type="predicted"/>
<name>A0A2A4F171_9BURK</name>
<comment type="caution">
    <text evidence="1">The sequence shown here is derived from an EMBL/GenBank/DDBJ whole genome shotgun (WGS) entry which is preliminary data.</text>
</comment>
<sequence>MSGLTVGKALAPRKSSGINRVAFGDNGMTLIRGFRFGMTSRAGSVMIIGHSEMSVVTGVGRPLEGL</sequence>
<protein>
    <submittedName>
        <fullName evidence="1">Uncharacterized protein</fullName>
    </submittedName>
</protein>
<evidence type="ECO:0000313" key="1">
    <source>
        <dbReference type="EMBL" id="PCE26146.1"/>
    </source>
</evidence>
<reference evidence="1 2" key="1">
    <citation type="submission" date="2017-01" db="EMBL/GenBank/DDBJ databases">
        <title>Whole-Genome Shotgun Sequencing of Two beta-Proteobacterial Species in Search of the Bulgecin Biosynthetic Cluster.</title>
        <authorList>
            <person name="Horsman M.E."/>
            <person name="Marous D.R."/>
            <person name="Li R."/>
            <person name="Oliver R.A."/>
            <person name="Byun B."/>
            <person name="Emrich S.J."/>
            <person name="Boggess B."/>
            <person name="Townsend C.A."/>
            <person name="Mobashery S."/>
        </authorList>
    </citation>
    <scope>NUCLEOTIDE SEQUENCE [LARGE SCALE GENOMIC DNA]</scope>
    <source>
        <strain evidence="1 2">ATCC 31363</strain>
    </source>
</reference>
<dbReference type="EMBL" id="MTZV01000004">
    <property type="protein sequence ID" value="PCE26146.1"/>
    <property type="molecule type" value="Genomic_DNA"/>
</dbReference>
<organism evidence="1 2">
    <name type="scientific">Paraburkholderia acidicola</name>
    <dbReference type="NCBI Taxonomy" id="1912599"/>
    <lineage>
        <taxon>Bacteria</taxon>
        <taxon>Pseudomonadati</taxon>
        <taxon>Pseudomonadota</taxon>
        <taxon>Betaproteobacteria</taxon>
        <taxon>Burkholderiales</taxon>
        <taxon>Burkholderiaceae</taxon>
        <taxon>Paraburkholderia</taxon>
    </lineage>
</organism>
<accession>A0A2A4F171</accession>
<gene>
    <name evidence="1" type="ORF">BWP39_16615</name>
</gene>
<dbReference type="Proteomes" id="UP000218022">
    <property type="component" value="Unassembled WGS sequence"/>
</dbReference>
<dbReference type="AlphaFoldDB" id="A0A2A4F171"/>